<feature type="transmembrane region" description="Helical" evidence="1">
    <location>
        <begin position="172"/>
        <end position="196"/>
    </location>
</feature>
<feature type="transmembrane region" description="Helical" evidence="1">
    <location>
        <begin position="114"/>
        <end position="134"/>
    </location>
</feature>
<evidence type="ECO:0000256" key="1">
    <source>
        <dbReference type="SAM" id="Phobius"/>
    </source>
</evidence>
<keyword evidence="3" id="KW-1185">Reference proteome</keyword>
<keyword evidence="1" id="KW-0472">Membrane</keyword>
<keyword evidence="1" id="KW-0812">Transmembrane</keyword>
<dbReference type="InterPro" id="IPR041916">
    <property type="entry name" value="Anti_sigma_zinc_sf"/>
</dbReference>
<protein>
    <submittedName>
        <fullName evidence="2">DUF1109 domain-containing protein</fullName>
    </submittedName>
</protein>
<feature type="transmembrane region" description="Helical" evidence="1">
    <location>
        <begin position="80"/>
        <end position="102"/>
    </location>
</feature>
<dbReference type="RefSeq" id="WP_206724717.1">
    <property type="nucleotide sequence ID" value="NZ_CP071090.1"/>
</dbReference>
<dbReference type="Proteomes" id="UP000662747">
    <property type="component" value="Chromosome"/>
</dbReference>
<sequence length="261" mass="26902">MKPECSRVMDSLGGPLPAELEAHVASCAECRALVGGFDALGGLPTAPPPEAPAPKLEAAHLRARAELEAHPKATPWWRELLVLLAVYTAVFAGGLVLLGRHGLGLVGNQASPTMVTSVALLTLVLVGGGAFLAIAPIRRRLPWGLLALAAVGVALVQVMGGSGLQSLLPVRGMLGCMGTEVLMSVLPLGVALVLLCRSAFEPVRALAAGLSAAGVSLLVLHLHCSDGTVRHLVSAHVLPWLLLAGVAVLIRSRLPTRSYAP</sequence>
<accession>A0ABX7NW84</accession>
<feature type="transmembrane region" description="Helical" evidence="1">
    <location>
        <begin position="229"/>
        <end position="250"/>
    </location>
</feature>
<organism evidence="2 3">
    <name type="scientific">Pyxidicoccus parkwayensis</name>
    <dbReference type="NCBI Taxonomy" id="2813578"/>
    <lineage>
        <taxon>Bacteria</taxon>
        <taxon>Pseudomonadati</taxon>
        <taxon>Myxococcota</taxon>
        <taxon>Myxococcia</taxon>
        <taxon>Myxococcales</taxon>
        <taxon>Cystobacterineae</taxon>
        <taxon>Myxococcaceae</taxon>
        <taxon>Pyxidicoccus</taxon>
    </lineage>
</organism>
<evidence type="ECO:0000313" key="3">
    <source>
        <dbReference type="Proteomes" id="UP000662747"/>
    </source>
</evidence>
<evidence type="ECO:0000313" key="2">
    <source>
        <dbReference type="EMBL" id="QSQ23142.1"/>
    </source>
</evidence>
<name>A0ABX7NW84_9BACT</name>
<feature type="transmembrane region" description="Helical" evidence="1">
    <location>
        <begin position="203"/>
        <end position="223"/>
    </location>
</feature>
<proteinExistence type="predicted"/>
<feature type="transmembrane region" description="Helical" evidence="1">
    <location>
        <begin position="141"/>
        <end position="160"/>
    </location>
</feature>
<dbReference type="Gene3D" id="1.10.10.1320">
    <property type="entry name" value="Anti-sigma factor, zinc-finger domain"/>
    <property type="match status" value="1"/>
</dbReference>
<reference evidence="2 3" key="1">
    <citation type="submission" date="2021-02" db="EMBL/GenBank/DDBJ databases">
        <title>De Novo genome assembly of isolated myxobacteria.</title>
        <authorList>
            <person name="Stevens D.C."/>
        </authorList>
    </citation>
    <scope>NUCLEOTIDE SEQUENCE [LARGE SCALE GENOMIC DNA]</scope>
    <source>
        <strain evidence="3">SCPEA02</strain>
    </source>
</reference>
<dbReference type="EMBL" id="CP071090">
    <property type="protein sequence ID" value="QSQ23142.1"/>
    <property type="molecule type" value="Genomic_DNA"/>
</dbReference>
<keyword evidence="1" id="KW-1133">Transmembrane helix</keyword>
<gene>
    <name evidence="2" type="ORF">JY651_50045</name>
</gene>